<dbReference type="SUPFAM" id="SSF51445">
    <property type="entry name" value="(Trans)glycosidases"/>
    <property type="match status" value="1"/>
</dbReference>
<dbReference type="InterPro" id="IPR008928">
    <property type="entry name" value="6-hairpin_glycosidase_sf"/>
</dbReference>
<keyword evidence="3" id="KW-1185">Reference proteome</keyword>
<dbReference type="PANTHER" id="PTHR10569">
    <property type="entry name" value="GLYCOGEN DEBRANCHING ENZYME"/>
    <property type="match status" value="1"/>
</dbReference>
<evidence type="ECO:0000313" key="2">
    <source>
        <dbReference type="EMBL" id="MCJ8502316.1"/>
    </source>
</evidence>
<reference evidence="2" key="1">
    <citation type="submission" date="2022-04" db="EMBL/GenBank/DDBJ databases">
        <title>Desulfatitalea alkaliphila sp. nov., a novel anaerobic sulfate-reducing bacterium isolated from terrestrial mud volcano, Taman Peninsula, Russia.</title>
        <authorList>
            <person name="Khomyakova M.A."/>
            <person name="Merkel A.Y."/>
            <person name="Slobodkin A.I."/>
        </authorList>
    </citation>
    <scope>NUCLEOTIDE SEQUENCE</scope>
    <source>
        <strain evidence="2">M08but</strain>
    </source>
</reference>
<dbReference type="InterPro" id="IPR012341">
    <property type="entry name" value="6hp_glycosidase-like_sf"/>
</dbReference>
<accession>A0AA41R7E0</accession>
<dbReference type="Pfam" id="PF12439">
    <property type="entry name" value="GDE_N"/>
    <property type="match status" value="1"/>
</dbReference>
<dbReference type="InterPro" id="IPR024742">
    <property type="entry name" value="Glycogen_debranch_N"/>
</dbReference>
<evidence type="ECO:0000259" key="1">
    <source>
        <dbReference type="SMART" id="SM00642"/>
    </source>
</evidence>
<gene>
    <name evidence="2" type="ORF">MRX98_17155</name>
</gene>
<dbReference type="Pfam" id="PF06202">
    <property type="entry name" value="GDE_C"/>
    <property type="match status" value="1"/>
</dbReference>
<dbReference type="InterPro" id="IPR006047">
    <property type="entry name" value="GH13_cat_dom"/>
</dbReference>
<dbReference type="InterPro" id="IPR017853">
    <property type="entry name" value="GH"/>
</dbReference>
<organism evidence="2 3">
    <name type="scientific">Desulfatitalea alkaliphila</name>
    <dbReference type="NCBI Taxonomy" id="2929485"/>
    <lineage>
        <taxon>Bacteria</taxon>
        <taxon>Pseudomonadati</taxon>
        <taxon>Thermodesulfobacteriota</taxon>
        <taxon>Desulfobacteria</taxon>
        <taxon>Desulfobacterales</taxon>
        <taxon>Desulfosarcinaceae</taxon>
        <taxon>Desulfatitalea</taxon>
    </lineage>
</organism>
<proteinExistence type="predicted"/>
<dbReference type="RefSeq" id="WP_246912880.1">
    <property type="nucleotide sequence ID" value="NZ_JALJRB010000024.1"/>
</dbReference>
<dbReference type="SUPFAM" id="SSF48208">
    <property type="entry name" value="Six-hairpin glycosidases"/>
    <property type="match status" value="1"/>
</dbReference>
<dbReference type="EMBL" id="JALJRB010000024">
    <property type="protein sequence ID" value="MCJ8502316.1"/>
    <property type="molecule type" value="Genomic_DNA"/>
</dbReference>
<evidence type="ECO:0000313" key="3">
    <source>
        <dbReference type="Proteomes" id="UP001165427"/>
    </source>
</evidence>
<protein>
    <submittedName>
        <fullName evidence="2">Glycogen debranching enzyme N-terminal domain-containing protein</fullName>
    </submittedName>
</protein>
<dbReference type="SMART" id="SM00642">
    <property type="entry name" value="Aamy"/>
    <property type="match status" value="1"/>
</dbReference>
<sequence length="1451" mass="160963">MLTDPSFIQEPAPGRRMVCFRGDVARFRLRLPNQAPGRAFVRTNLGQGRTIRREIIRHVELNEAPLARDWFDIPMQPTGPGLFEAALPLNEVGHFEAKCLFMADGREEPVWPEGANTVLNVEPADTVCANTLYNAFVRQFGPKKHLAHSDLATPHPCLEALDAAGYTVIPPSGTFRDLIGELDFIIGHLGCRFLQLLPIHPTPTTYARMGRFGSPYAALSFTAVDPALAVFDPAATPLEQFIELVDGVHARNGKLLLDIAINHTGWAASLHETHPQWLMRKPDGEIQNPGAWGVVWEDLTHLDFRHKGLWRYMADVFLTWCRRGADGFRCDAGYMIPVPAWRYIIAKVRDQFPDTLFLLEGLGGKIEVTRDLLNRANFDWAYSELFQNYDRGRIEAYLPEALTLSAGDGLTVHFAETHDNNRLAAVSATYARMRTALCALAAPHGAFGFANGVEWLATEKINVHQASALNWGAADNQVAAIARLNHLLKIHPAFGPDVEIRFIGRGQDNFIALGRRHRATGQGVVVLANLDPEKAVKASWDPRRAPFADADPVDLLTDVRPAVKMGPQSGRLTLAPGQVVCLAKADDPYRAMPTDETPGIPPAVLRQRLRAKALSVCTALDPGNVPDADRAAEALQADPEAFCRSRVAGGDAPRTILWRYPQDLRRQVMVPPGHLLLVRAAHPFRARIIDGDRVLAGEQHLTDADGAAFALFAPLDTPRRHLTRTLEISLYAPDGPQHARSTLLFLADGRHARVRTRFSRNDCHQLPLLALDTNGRGAMMRVHADWRHLASRYDGLLAANLHPAFPEDRRILLTRCRAWVVYQGYSQEVKLDCLEQFGYDARGGTWWRYRMLTGQGEHIVLQVRARMARNRPNGTALQFERMERRRRAAEPAELDDAASVTLIVRPDIEDRNFHHCTKAFAGPETAYPAAVHPSPHGNGFRFAPESDHNLLVEAGNGRFHVAPEWHYMVHRPMEAERGLDPDSDLFSPGYFSCRLRGGQRVTLTARALPPDVEPEPWQPVFRPPATEGALPLATALSAALDQYVVRRGAFNTIIAGFPWFLDWGRDTLIVVRGLVAAGKTTIAKTILLQFAQFEDQGTLPNMIRGDDAGNRDTSDAPLWFFTACADLVAAEGDDAFLDQRCGDRTVRRILTDMAAALIQGTPNGIRMDPRSALIFSPSHFTWMDTNFPAGTPREGYPVEIQALWYAALNFLARVDGADPQRWSKLAAQVQESIINHFWDPRRGYLSDCRHARSGQSAAEGVADDHLRPNQLLALTLGAVTDPDMVHTVLQACRHLLVPGAIRSLADQPVTVPLAVERDGVLLNDPRAPYWGRYAGDEDTRRKPAYHNGTAWTWPFPLFCEAWAARYGRAGRDAALAWLSSSIGLINSHCVGQVPEIVDGDAPHHQRGCDAQAWGVSELLRVWQQLTGPDTVLRVTGCPADTPCQNQQESFE</sequence>
<dbReference type="GO" id="GO:0004134">
    <property type="term" value="F:4-alpha-glucanotransferase activity"/>
    <property type="evidence" value="ECO:0007669"/>
    <property type="project" value="InterPro"/>
</dbReference>
<feature type="domain" description="Glycosyl hydrolase family 13 catalytic" evidence="1">
    <location>
        <begin position="167"/>
        <end position="491"/>
    </location>
</feature>
<name>A0AA41R7E0_9BACT</name>
<dbReference type="InterPro" id="IPR032790">
    <property type="entry name" value="GDE_C"/>
</dbReference>
<dbReference type="GO" id="GO:0005980">
    <property type="term" value="P:glycogen catabolic process"/>
    <property type="evidence" value="ECO:0007669"/>
    <property type="project" value="InterPro"/>
</dbReference>
<dbReference type="Proteomes" id="UP001165427">
    <property type="component" value="Unassembled WGS sequence"/>
</dbReference>
<dbReference type="PANTHER" id="PTHR10569:SF2">
    <property type="entry name" value="GLYCOGEN DEBRANCHING ENZYME"/>
    <property type="match status" value="1"/>
</dbReference>
<comment type="caution">
    <text evidence="2">The sequence shown here is derived from an EMBL/GenBank/DDBJ whole genome shotgun (WGS) entry which is preliminary data.</text>
</comment>
<dbReference type="Gene3D" id="1.50.10.10">
    <property type="match status" value="1"/>
</dbReference>
<dbReference type="Gene3D" id="3.20.20.80">
    <property type="entry name" value="Glycosidases"/>
    <property type="match status" value="1"/>
</dbReference>
<dbReference type="GO" id="GO:0004135">
    <property type="term" value="F:amylo-alpha-1,6-glucosidase activity"/>
    <property type="evidence" value="ECO:0007669"/>
    <property type="project" value="InterPro"/>
</dbReference>
<dbReference type="InterPro" id="IPR010401">
    <property type="entry name" value="AGL/Gdb1"/>
</dbReference>